<dbReference type="AlphaFoldDB" id="A0A2J6RL90"/>
<evidence type="ECO:0000313" key="3">
    <source>
        <dbReference type="Proteomes" id="UP000235786"/>
    </source>
</evidence>
<dbReference type="EMBL" id="KZ613947">
    <property type="protein sequence ID" value="PMD39249.1"/>
    <property type="molecule type" value="Genomic_DNA"/>
</dbReference>
<gene>
    <name evidence="2" type="ORF">L207DRAFT_513735</name>
</gene>
<proteinExistence type="predicted"/>
<evidence type="ECO:0000313" key="2">
    <source>
        <dbReference type="EMBL" id="PMD39249.1"/>
    </source>
</evidence>
<keyword evidence="1" id="KW-0732">Signal</keyword>
<keyword evidence="3" id="KW-1185">Reference proteome</keyword>
<dbReference type="Proteomes" id="UP000235786">
    <property type="component" value="Unassembled WGS sequence"/>
</dbReference>
<feature type="signal peptide" evidence="1">
    <location>
        <begin position="1"/>
        <end position="19"/>
    </location>
</feature>
<organism evidence="2 3">
    <name type="scientific">Hyaloscypha variabilis (strain UAMH 11265 / GT02V1 / F)</name>
    <name type="common">Meliniomyces variabilis</name>
    <dbReference type="NCBI Taxonomy" id="1149755"/>
    <lineage>
        <taxon>Eukaryota</taxon>
        <taxon>Fungi</taxon>
        <taxon>Dikarya</taxon>
        <taxon>Ascomycota</taxon>
        <taxon>Pezizomycotina</taxon>
        <taxon>Leotiomycetes</taxon>
        <taxon>Helotiales</taxon>
        <taxon>Hyaloscyphaceae</taxon>
        <taxon>Hyaloscypha</taxon>
        <taxon>Hyaloscypha variabilis</taxon>
    </lineage>
</organism>
<protein>
    <recommendedName>
        <fullName evidence="4">Extracellular membrane protein CFEM domain-containing protein</fullName>
    </recommendedName>
</protein>
<evidence type="ECO:0000256" key="1">
    <source>
        <dbReference type="SAM" id="SignalP"/>
    </source>
</evidence>
<sequence length="81" mass="8563">MSRLSLFLSNLMSENLCTSEPPCDTDGTECTPSQAACKASMGTIYTHAPLARANGHTKATRGLGRLMAGLPWCHTRLPAAA</sequence>
<name>A0A2J6RL90_HYAVF</name>
<accession>A0A2J6RL90</accession>
<evidence type="ECO:0008006" key="4">
    <source>
        <dbReference type="Google" id="ProtNLM"/>
    </source>
</evidence>
<reference evidence="2 3" key="1">
    <citation type="submission" date="2016-04" db="EMBL/GenBank/DDBJ databases">
        <title>A degradative enzymes factory behind the ericoid mycorrhizal symbiosis.</title>
        <authorList>
            <consortium name="DOE Joint Genome Institute"/>
            <person name="Martino E."/>
            <person name="Morin E."/>
            <person name="Grelet G."/>
            <person name="Kuo A."/>
            <person name="Kohler A."/>
            <person name="Daghino S."/>
            <person name="Barry K."/>
            <person name="Choi C."/>
            <person name="Cichocki N."/>
            <person name="Clum A."/>
            <person name="Copeland A."/>
            <person name="Hainaut M."/>
            <person name="Haridas S."/>
            <person name="Labutti K."/>
            <person name="Lindquist E."/>
            <person name="Lipzen A."/>
            <person name="Khouja H.-R."/>
            <person name="Murat C."/>
            <person name="Ohm R."/>
            <person name="Olson A."/>
            <person name="Spatafora J."/>
            <person name="Veneault-Fourrey C."/>
            <person name="Henrissat B."/>
            <person name="Grigoriev I."/>
            <person name="Martin F."/>
            <person name="Perotto S."/>
        </authorList>
    </citation>
    <scope>NUCLEOTIDE SEQUENCE [LARGE SCALE GENOMIC DNA]</scope>
    <source>
        <strain evidence="2 3">F</strain>
    </source>
</reference>
<feature type="chain" id="PRO_5014453547" description="Extracellular membrane protein CFEM domain-containing protein" evidence="1">
    <location>
        <begin position="20"/>
        <end position="81"/>
    </location>
</feature>